<protein>
    <submittedName>
        <fullName evidence="2">Uncharacterized protein</fullName>
    </submittedName>
</protein>
<evidence type="ECO:0000256" key="1">
    <source>
        <dbReference type="SAM" id="MobiDB-lite"/>
    </source>
</evidence>
<comment type="caution">
    <text evidence="2">The sequence shown here is derived from an EMBL/GenBank/DDBJ whole genome shotgun (WGS) entry which is preliminary data.</text>
</comment>
<gene>
    <name evidence="2" type="ORF">Anas_05929</name>
</gene>
<dbReference type="AlphaFoldDB" id="A0A5N5TP74"/>
<reference evidence="2 3" key="1">
    <citation type="journal article" date="2019" name="PLoS Biol.">
        <title>Sex chromosomes control vertical transmission of feminizing Wolbachia symbionts in an isopod.</title>
        <authorList>
            <person name="Becking T."/>
            <person name="Chebbi M.A."/>
            <person name="Giraud I."/>
            <person name="Moumen B."/>
            <person name="Laverre T."/>
            <person name="Caubet Y."/>
            <person name="Peccoud J."/>
            <person name="Gilbert C."/>
            <person name="Cordaux R."/>
        </authorList>
    </citation>
    <scope>NUCLEOTIDE SEQUENCE [LARGE SCALE GENOMIC DNA]</scope>
    <source>
        <strain evidence="2">ANa2</strain>
        <tissue evidence="2">Whole body excluding digestive tract and cuticle</tissue>
    </source>
</reference>
<dbReference type="Proteomes" id="UP000326759">
    <property type="component" value="Unassembled WGS sequence"/>
</dbReference>
<feature type="compositionally biased region" description="Low complexity" evidence="1">
    <location>
        <begin position="48"/>
        <end position="67"/>
    </location>
</feature>
<keyword evidence="3" id="KW-1185">Reference proteome</keyword>
<feature type="region of interest" description="Disordered" evidence="1">
    <location>
        <begin position="27"/>
        <end position="88"/>
    </location>
</feature>
<evidence type="ECO:0000313" key="3">
    <source>
        <dbReference type="Proteomes" id="UP000326759"/>
    </source>
</evidence>
<evidence type="ECO:0000313" key="2">
    <source>
        <dbReference type="EMBL" id="KAB7507975.1"/>
    </source>
</evidence>
<proteinExistence type="predicted"/>
<name>A0A5N5TP74_9CRUS</name>
<feature type="compositionally biased region" description="Acidic residues" evidence="1">
    <location>
        <begin position="27"/>
        <end position="44"/>
    </location>
</feature>
<sequence>MNKTNVECPIFLLNHIKSEVEIKEEEVDDYVETSGEEFAEDSQEEYVSSHQNSSNSSSCDADTSPSTTNNMSKDFHLLSKTPVLSSNR</sequence>
<accession>A0A5N5TP74</accession>
<organism evidence="2 3">
    <name type="scientific">Armadillidium nasatum</name>
    <dbReference type="NCBI Taxonomy" id="96803"/>
    <lineage>
        <taxon>Eukaryota</taxon>
        <taxon>Metazoa</taxon>
        <taxon>Ecdysozoa</taxon>
        <taxon>Arthropoda</taxon>
        <taxon>Crustacea</taxon>
        <taxon>Multicrustacea</taxon>
        <taxon>Malacostraca</taxon>
        <taxon>Eumalacostraca</taxon>
        <taxon>Peracarida</taxon>
        <taxon>Isopoda</taxon>
        <taxon>Oniscidea</taxon>
        <taxon>Crinocheta</taxon>
        <taxon>Armadillidiidae</taxon>
        <taxon>Armadillidium</taxon>
    </lineage>
</organism>
<dbReference type="EMBL" id="SEYY01000110">
    <property type="protein sequence ID" value="KAB7507975.1"/>
    <property type="molecule type" value="Genomic_DNA"/>
</dbReference>